<dbReference type="GO" id="GO:0016020">
    <property type="term" value="C:membrane"/>
    <property type="evidence" value="ECO:0007669"/>
    <property type="project" value="TreeGrafter"/>
</dbReference>
<dbReference type="GO" id="GO:0016747">
    <property type="term" value="F:acyltransferase activity, transferring groups other than amino-acyl groups"/>
    <property type="evidence" value="ECO:0007669"/>
    <property type="project" value="InterPro"/>
</dbReference>
<keyword evidence="1" id="KW-0812">Transmembrane</keyword>
<gene>
    <name evidence="3" type="ORF">DI628_00910</name>
</gene>
<reference evidence="3 4" key="1">
    <citation type="journal article" date="2017" name="Nat. Commun.">
        <title>In situ click chemistry generation of cyclooxygenase-2 inhibitors.</title>
        <authorList>
            <person name="Bhardwaj A."/>
            <person name="Kaur J."/>
            <person name="Wuest M."/>
            <person name="Wuest F."/>
        </authorList>
    </citation>
    <scope>NUCLEOTIDE SEQUENCE [LARGE SCALE GENOMIC DNA]</scope>
    <source>
        <strain evidence="3">S2_018_000_R2_106</strain>
    </source>
</reference>
<dbReference type="Pfam" id="PF01757">
    <property type="entry name" value="Acyl_transf_3"/>
    <property type="match status" value="1"/>
</dbReference>
<feature type="transmembrane region" description="Helical" evidence="1">
    <location>
        <begin position="305"/>
        <end position="325"/>
    </location>
</feature>
<dbReference type="EMBL" id="VAFM01000001">
    <property type="protein sequence ID" value="TKW61219.1"/>
    <property type="molecule type" value="Genomic_DNA"/>
</dbReference>
<keyword evidence="1" id="KW-0472">Membrane</keyword>
<dbReference type="Proteomes" id="UP000320948">
    <property type="component" value="Unassembled WGS sequence"/>
</dbReference>
<feature type="transmembrane region" description="Helical" evidence="1">
    <location>
        <begin position="159"/>
        <end position="179"/>
    </location>
</feature>
<feature type="transmembrane region" description="Helical" evidence="1">
    <location>
        <begin position="224"/>
        <end position="245"/>
    </location>
</feature>
<dbReference type="PANTHER" id="PTHR23028">
    <property type="entry name" value="ACETYLTRANSFERASE"/>
    <property type="match status" value="1"/>
</dbReference>
<evidence type="ECO:0000313" key="3">
    <source>
        <dbReference type="EMBL" id="TKW61219.1"/>
    </source>
</evidence>
<comment type="caution">
    <text evidence="3">The sequence shown here is derived from an EMBL/GenBank/DDBJ whole genome shotgun (WGS) entry which is preliminary data.</text>
</comment>
<dbReference type="GO" id="GO:0000271">
    <property type="term" value="P:polysaccharide biosynthetic process"/>
    <property type="evidence" value="ECO:0007669"/>
    <property type="project" value="TreeGrafter"/>
</dbReference>
<dbReference type="AlphaFoldDB" id="A0A6N4RD41"/>
<feature type="transmembrane region" description="Helical" evidence="1">
    <location>
        <begin position="90"/>
        <end position="111"/>
    </location>
</feature>
<feature type="transmembrane region" description="Helical" evidence="1">
    <location>
        <begin position="60"/>
        <end position="78"/>
    </location>
</feature>
<keyword evidence="3" id="KW-0012">Acyltransferase</keyword>
<dbReference type="InterPro" id="IPR002656">
    <property type="entry name" value="Acyl_transf_3_dom"/>
</dbReference>
<name>A0A6N4RD41_BLAVI</name>
<keyword evidence="1" id="KW-1133">Transmembrane helix</keyword>
<feature type="transmembrane region" description="Helical" evidence="1">
    <location>
        <begin position="186"/>
        <end position="204"/>
    </location>
</feature>
<feature type="transmembrane region" description="Helical" evidence="1">
    <location>
        <begin position="331"/>
        <end position="353"/>
    </location>
</feature>
<organism evidence="3 4">
    <name type="scientific">Blastochloris viridis</name>
    <name type="common">Rhodopseudomonas viridis</name>
    <dbReference type="NCBI Taxonomy" id="1079"/>
    <lineage>
        <taxon>Bacteria</taxon>
        <taxon>Pseudomonadati</taxon>
        <taxon>Pseudomonadota</taxon>
        <taxon>Alphaproteobacteria</taxon>
        <taxon>Hyphomicrobiales</taxon>
        <taxon>Blastochloridaceae</taxon>
        <taxon>Blastochloris</taxon>
    </lineage>
</organism>
<protein>
    <submittedName>
        <fullName evidence="3">Acyltransferase</fullName>
    </submittedName>
</protein>
<evidence type="ECO:0000313" key="4">
    <source>
        <dbReference type="Proteomes" id="UP000320948"/>
    </source>
</evidence>
<dbReference type="PANTHER" id="PTHR23028:SF131">
    <property type="entry name" value="BLR2367 PROTEIN"/>
    <property type="match status" value="1"/>
</dbReference>
<feature type="transmembrane region" description="Helical" evidence="1">
    <location>
        <begin position="21"/>
        <end position="40"/>
    </location>
</feature>
<proteinExistence type="predicted"/>
<keyword evidence="3" id="KW-0808">Transferase</keyword>
<feature type="transmembrane region" description="Helical" evidence="1">
    <location>
        <begin position="275"/>
        <end position="293"/>
    </location>
</feature>
<evidence type="ECO:0000259" key="2">
    <source>
        <dbReference type="Pfam" id="PF01757"/>
    </source>
</evidence>
<sequence>MYTRFMIDIRGRIPALDSLRGVAAVVVVLTHLFLILPESLRDQLWWVHRTPLRMLVNGHASVLLFFVLSGFVLALPYLNQSTLSYGVYLYRRFCRIYLPYFIAFLFAWGLWNLHDGSQLLPGTSEWLTKQWPGETPDISTILGHIFLSGTNSGISLNRVFWSLVHEMRVSIIFPLLVVLCLPRKGGAASTLGIYVAASAFAFMLEDTFALVGNSFASSLVLTLRFVPIFMVGILLAMHIETLYAYFMRLPTFVRYTAWLAVPATFMFPRIPVLDIAQSLGCAIIIFLILSSPTARKWLEAKPCYWLGRISYSLYLVHTPIILFSFNKLYPILGMWPCMVIATLASFIAAEIFYRTVEYPSHKLGRRFFAPKMVHPSKQRVRPAIT</sequence>
<accession>A0A6N4RD41</accession>
<evidence type="ECO:0000256" key="1">
    <source>
        <dbReference type="SAM" id="Phobius"/>
    </source>
</evidence>
<dbReference type="InterPro" id="IPR050879">
    <property type="entry name" value="Acyltransferase_3"/>
</dbReference>
<feature type="domain" description="Acyltransferase 3" evidence="2">
    <location>
        <begin position="14"/>
        <end position="349"/>
    </location>
</feature>